<comment type="caution">
    <text evidence="2">The sequence shown here is derived from an EMBL/GenBank/DDBJ whole genome shotgun (WGS) entry which is preliminary data.</text>
</comment>
<organism evidence="2 3">
    <name type="scientific">Streptococcus gordonii</name>
    <dbReference type="NCBI Taxonomy" id="1302"/>
    <lineage>
        <taxon>Bacteria</taxon>
        <taxon>Bacillati</taxon>
        <taxon>Bacillota</taxon>
        <taxon>Bacilli</taxon>
        <taxon>Lactobacillales</taxon>
        <taxon>Streptococcaceae</taxon>
        <taxon>Streptococcus</taxon>
    </lineage>
</organism>
<dbReference type="InterPro" id="IPR054195">
    <property type="entry name" value="DUF6900"/>
</dbReference>
<dbReference type="Pfam" id="PF21841">
    <property type="entry name" value="DUF6900"/>
    <property type="match status" value="1"/>
</dbReference>
<reference evidence="2 3" key="1">
    <citation type="submission" date="2015-02" db="EMBL/GenBank/DDBJ databases">
        <title>Evolution of amylase-binding proteins of oral streptococcal species.</title>
        <authorList>
            <person name="Haase E.M."/>
        </authorList>
    </citation>
    <scope>NUCLEOTIDE SEQUENCE [LARGE SCALE GENOMIC DNA]</scope>
    <source>
        <strain evidence="2 3">G9B</strain>
    </source>
</reference>
<evidence type="ECO:0000313" key="3">
    <source>
        <dbReference type="Proteomes" id="UP000033658"/>
    </source>
</evidence>
<dbReference type="EMBL" id="JYGL01000001">
    <property type="protein sequence ID" value="KJQ58912.1"/>
    <property type="molecule type" value="Genomic_DNA"/>
</dbReference>
<evidence type="ECO:0000313" key="2">
    <source>
        <dbReference type="EMBL" id="KJQ58912.1"/>
    </source>
</evidence>
<proteinExistence type="predicted"/>
<dbReference type="Proteomes" id="UP000033658">
    <property type="component" value="Unassembled WGS sequence"/>
</dbReference>
<name>A0AAW3H7B5_STRGN</name>
<gene>
    <name evidence="2" type="ORF">TZ86_00757</name>
</gene>
<dbReference type="AlphaFoldDB" id="A0AAW3H7B5"/>
<sequence>MKEQLEQIAKQYLNVPTLERRKTDSLDFHEVSVWSLKAALEAAYQAGLENK</sequence>
<accession>A0AAW3H7B5</accession>
<dbReference type="RefSeq" id="WP_179943970.1">
    <property type="nucleotide sequence ID" value="NZ_JYGL01000001.1"/>
</dbReference>
<protein>
    <recommendedName>
        <fullName evidence="1">DUF6900 domain-containing protein</fullName>
    </recommendedName>
</protein>
<evidence type="ECO:0000259" key="1">
    <source>
        <dbReference type="Pfam" id="PF21841"/>
    </source>
</evidence>
<feature type="domain" description="DUF6900" evidence="1">
    <location>
        <begin position="2"/>
        <end position="50"/>
    </location>
</feature>